<keyword evidence="3" id="KW-1185">Reference proteome</keyword>
<dbReference type="PRINTS" id="PR00069">
    <property type="entry name" value="ALDKETRDTASE"/>
</dbReference>
<dbReference type="OrthoDB" id="416253at2759"/>
<protein>
    <submittedName>
        <fullName evidence="2">1,5-anhydro-D-fructose reductase</fullName>
    </submittedName>
</protein>
<dbReference type="InterPro" id="IPR023210">
    <property type="entry name" value="NADP_OxRdtase_dom"/>
</dbReference>
<dbReference type="PROSITE" id="PS00063">
    <property type="entry name" value="ALDOKETO_REDUCTASE_3"/>
    <property type="match status" value="2"/>
</dbReference>
<dbReference type="Gene3D" id="3.20.20.100">
    <property type="entry name" value="NADP-dependent oxidoreductase domain"/>
    <property type="match status" value="2"/>
</dbReference>
<reference evidence="2" key="1">
    <citation type="submission" date="2022-07" db="EMBL/GenBank/DDBJ databases">
        <authorList>
            <person name="Trinca V."/>
            <person name="Uliana J.V.C."/>
            <person name="Torres T.T."/>
            <person name="Ward R.J."/>
            <person name="Monesi N."/>
        </authorList>
    </citation>
    <scope>NUCLEOTIDE SEQUENCE</scope>
    <source>
        <strain evidence="2">HSMRA1968</strain>
        <tissue evidence="2">Whole embryos</tissue>
    </source>
</reference>
<dbReference type="InterPro" id="IPR036812">
    <property type="entry name" value="NAD(P)_OxRdtase_dom_sf"/>
</dbReference>
<dbReference type="EMBL" id="WJQU01000004">
    <property type="protein sequence ID" value="KAJ6635249.1"/>
    <property type="molecule type" value="Genomic_DNA"/>
</dbReference>
<dbReference type="GO" id="GO:0016491">
    <property type="term" value="F:oxidoreductase activity"/>
    <property type="evidence" value="ECO:0007669"/>
    <property type="project" value="InterPro"/>
</dbReference>
<organism evidence="2 3">
    <name type="scientific">Pseudolycoriella hygida</name>
    <dbReference type="NCBI Taxonomy" id="35572"/>
    <lineage>
        <taxon>Eukaryota</taxon>
        <taxon>Metazoa</taxon>
        <taxon>Ecdysozoa</taxon>
        <taxon>Arthropoda</taxon>
        <taxon>Hexapoda</taxon>
        <taxon>Insecta</taxon>
        <taxon>Pterygota</taxon>
        <taxon>Neoptera</taxon>
        <taxon>Endopterygota</taxon>
        <taxon>Diptera</taxon>
        <taxon>Nematocera</taxon>
        <taxon>Sciaroidea</taxon>
        <taxon>Sciaridae</taxon>
        <taxon>Pseudolycoriella</taxon>
    </lineage>
</organism>
<name>A0A9Q0MQS8_9DIPT</name>
<accession>A0A9Q0MQS8</accession>
<dbReference type="Pfam" id="PF00248">
    <property type="entry name" value="Aldo_ket_red"/>
    <property type="match status" value="2"/>
</dbReference>
<sequence length="648" mass="73338">MHLATKTEDLIWKRVPLGLEIVTFKKLISENEMVVETIKLNNGYEMPIFGLGTMFAKDEVGVQTVKDAIDLGYRHFDTAHLYGNEKQVGDGIRAKIEEGVVKREDVFVVTKLWNTYHEPDKVELACRNSCEKLGLGYIDLYLMHSPMGFEYRGDTEADFFPINSEGDIMFNEVDYVDTYKAMEKLVETGLVRSLGVSNFNSEQIDRLLANCQIKPVTNQVEVGPSITQKKLTKFCKDRDIVITGFSPLGRPYNADLSPDSPALAFLDSRVIAIGEKYGKTGAQVVLRYLVDKIFQLGVVLIPKSSNKQRMQENINIFDFELNEEDVALNNGYEMPIFGLGTMFAKDEVGVQTVKDAIDLGYRHFDTAHLYGNEKQVGDGIRAKIEEGVVKREDVFVVTKLWNTYHEPDKVELACRNSCEKLGLGYIDLYLMHSPMGFEYRGDTEADSFPKNSDGVVLFNEVDYVDTYKAMEKLVETGLVRSLGVSNFNSEQIDRLLANCQIKPVTNQVEVGPSITQKKLTKFCKERDIVITGFSPLGRPYNAGLNPDLPKLAFLDPRVIAIGEKYGKTGAQVVLRYLVDKIFQLGVVLIPKSSDKQRMQENINIFNFELNEEEVAVLETFDTGKRTLPLNFKEVKSFNHKYYPNNIEF</sequence>
<dbReference type="InterPro" id="IPR044488">
    <property type="entry name" value="AKR2E"/>
</dbReference>
<dbReference type="PANTHER" id="PTHR11732">
    <property type="entry name" value="ALDO/KETO REDUCTASE"/>
    <property type="match status" value="1"/>
</dbReference>
<dbReference type="AlphaFoldDB" id="A0A9Q0MQS8"/>
<gene>
    <name evidence="2" type="primary">AKR1E2_2</name>
    <name evidence="2" type="ORF">Bhyg_13834</name>
</gene>
<dbReference type="CDD" id="cd19116">
    <property type="entry name" value="AKR_AKR2E1-5"/>
    <property type="match status" value="1"/>
</dbReference>
<dbReference type="InterPro" id="IPR018170">
    <property type="entry name" value="Aldo/ket_reductase_CS"/>
</dbReference>
<feature type="domain" description="NADP-dependent oxidoreductase" evidence="1">
    <location>
        <begin position="57"/>
        <end position="327"/>
    </location>
</feature>
<evidence type="ECO:0000313" key="3">
    <source>
        <dbReference type="Proteomes" id="UP001151699"/>
    </source>
</evidence>
<dbReference type="Proteomes" id="UP001151699">
    <property type="component" value="Chromosome C"/>
</dbReference>
<comment type="caution">
    <text evidence="2">The sequence shown here is derived from an EMBL/GenBank/DDBJ whole genome shotgun (WGS) entry which is preliminary data.</text>
</comment>
<proteinExistence type="predicted"/>
<dbReference type="PROSITE" id="PS00062">
    <property type="entry name" value="ALDOKETO_REDUCTASE_2"/>
    <property type="match status" value="2"/>
</dbReference>
<evidence type="ECO:0000313" key="2">
    <source>
        <dbReference type="EMBL" id="KAJ6635249.1"/>
    </source>
</evidence>
<dbReference type="PROSITE" id="PS00798">
    <property type="entry name" value="ALDOKETO_REDUCTASE_1"/>
    <property type="match status" value="2"/>
</dbReference>
<evidence type="ECO:0000259" key="1">
    <source>
        <dbReference type="Pfam" id="PF00248"/>
    </source>
</evidence>
<dbReference type="InterPro" id="IPR020471">
    <property type="entry name" value="AKR"/>
</dbReference>
<feature type="non-terminal residue" evidence="2">
    <location>
        <position position="1"/>
    </location>
</feature>
<feature type="domain" description="NADP-dependent oxidoreductase" evidence="1">
    <location>
        <begin position="345"/>
        <end position="619"/>
    </location>
</feature>
<dbReference type="FunFam" id="3.20.20.100:FF:000023">
    <property type="entry name" value="aldose reductase"/>
    <property type="match status" value="2"/>
</dbReference>
<dbReference type="SUPFAM" id="SSF51430">
    <property type="entry name" value="NAD(P)-linked oxidoreductase"/>
    <property type="match status" value="2"/>
</dbReference>